<evidence type="ECO:0000313" key="18">
    <source>
        <dbReference type="Proteomes" id="UP001516464"/>
    </source>
</evidence>
<keyword evidence="11" id="KW-0460">Magnesium</keyword>
<dbReference type="InterPro" id="IPR020825">
    <property type="entry name" value="Phe-tRNA_synthase-like_B3/B4"/>
</dbReference>
<evidence type="ECO:0000256" key="13">
    <source>
        <dbReference type="ARBA" id="ARBA00023146"/>
    </source>
</evidence>
<dbReference type="CDD" id="cd00769">
    <property type="entry name" value="PheRS_beta_core"/>
    <property type="match status" value="1"/>
</dbReference>
<dbReference type="InterPro" id="IPR004531">
    <property type="entry name" value="Phe-tRNA-synth_IIc_bsu_arc_euk"/>
</dbReference>
<dbReference type="InterPro" id="IPR040659">
    <property type="entry name" value="PhetRS_B1"/>
</dbReference>
<comment type="cofactor">
    <cofactor evidence="1">
        <name>Mg(2+)</name>
        <dbReference type="ChEBI" id="CHEBI:18420"/>
    </cofactor>
</comment>
<dbReference type="SMART" id="SM00873">
    <property type="entry name" value="B3_4"/>
    <property type="match status" value="1"/>
</dbReference>
<evidence type="ECO:0000256" key="4">
    <source>
        <dbReference type="ARBA" id="ARBA00011209"/>
    </source>
</evidence>
<dbReference type="InterPro" id="IPR045864">
    <property type="entry name" value="aa-tRNA-synth_II/BPL/LPL"/>
</dbReference>
<dbReference type="PANTHER" id="PTHR10947:SF0">
    <property type="entry name" value="PHENYLALANINE--TRNA LIGASE BETA SUBUNIT"/>
    <property type="match status" value="1"/>
</dbReference>
<dbReference type="Pfam" id="PF18262">
    <property type="entry name" value="PhetRS_B1"/>
    <property type="match status" value="1"/>
</dbReference>
<dbReference type="NCBIfam" id="TIGR00471">
    <property type="entry name" value="pheT_arch"/>
    <property type="match status" value="1"/>
</dbReference>
<evidence type="ECO:0000313" key="17">
    <source>
        <dbReference type="EMBL" id="KAF7682789.1"/>
    </source>
</evidence>
<evidence type="ECO:0000259" key="16">
    <source>
        <dbReference type="PROSITE" id="PS51483"/>
    </source>
</evidence>
<protein>
    <recommendedName>
        <fullName evidence="5">phenylalanine--tRNA ligase</fullName>
        <ecNumber evidence="5">6.1.1.20</ecNumber>
    </recommendedName>
    <alternativeName>
        <fullName evidence="14">Phenylalanyl-tRNA synthetase beta subunit</fullName>
    </alternativeName>
</protein>
<organism evidence="17 18">
    <name type="scientific">Astathelohania contejeani</name>
    <dbReference type="NCBI Taxonomy" id="164912"/>
    <lineage>
        <taxon>Eukaryota</taxon>
        <taxon>Fungi</taxon>
        <taxon>Fungi incertae sedis</taxon>
        <taxon>Microsporidia</taxon>
        <taxon>Astathelohaniidae</taxon>
        <taxon>Astathelohania</taxon>
    </lineage>
</organism>
<dbReference type="GO" id="GO:0016874">
    <property type="term" value="F:ligase activity"/>
    <property type="evidence" value="ECO:0007669"/>
    <property type="project" value="UniProtKB-KW"/>
</dbReference>
<dbReference type="Pfam" id="PF03483">
    <property type="entry name" value="B3_4"/>
    <property type="match status" value="1"/>
</dbReference>
<dbReference type="EC" id="6.1.1.20" evidence="5"/>
<evidence type="ECO:0000256" key="10">
    <source>
        <dbReference type="ARBA" id="ARBA00022840"/>
    </source>
</evidence>
<evidence type="ECO:0000256" key="12">
    <source>
        <dbReference type="ARBA" id="ARBA00022917"/>
    </source>
</evidence>
<name>A0ABQ7HXC2_9MICR</name>
<dbReference type="SUPFAM" id="SSF55681">
    <property type="entry name" value="Class II aaRS and biotin synthetases"/>
    <property type="match status" value="1"/>
</dbReference>
<evidence type="ECO:0000256" key="6">
    <source>
        <dbReference type="ARBA" id="ARBA00022490"/>
    </source>
</evidence>
<comment type="catalytic activity">
    <reaction evidence="15">
        <text>tRNA(Phe) + L-phenylalanine + ATP = L-phenylalanyl-tRNA(Phe) + AMP + diphosphate + H(+)</text>
        <dbReference type="Rhea" id="RHEA:19413"/>
        <dbReference type="Rhea" id="RHEA-COMP:9668"/>
        <dbReference type="Rhea" id="RHEA-COMP:9699"/>
        <dbReference type="ChEBI" id="CHEBI:15378"/>
        <dbReference type="ChEBI" id="CHEBI:30616"/>
        <dbReference type="ChEBI" id="CHEBI:33019"/>
        <dbReference type="ChEBI" id="CHEBI:58095"/>
        <dbReference type="ChEBI" id="CHEBI:78442"/>
        <dbReference type="ChEBI" id="CHEBI:78531"/>
        <dbReference type="ChEBI" id="CHEBI:456215"/>
        <dbReference type="EC" id="6.1.1.20"/>
    </reaction>
</comment>
<gene>
    <name evidence="17" type="ORF">TCON_1993</name>
</gene>
<feature type="domain" description="B5" evidence="16">
    <location>
        <begin position="270"/>
        <end position="345"/>
    </location>
</feature>
<dbReference type="InterPro" id="IPR009061">
    <property type="entry name" value="DNA-bd_dom_put_sf"/>
</dbReference>
<comment type="similarity">
    <text evidence="3">Belongs to the phenylalanyl-tRNA synthetase beta subunit family. Type 2 subfamily.</text>
</comment>
<dbReference type="PROSITE" id="PS51483">
    <property type="entry name" value="B5"/>
    <property type="match status" value="1"/>
</dbReference>
<keyword evidence="9" id="KW-0547">Nucleotide-binding</keyword>
<dbReference type="PANTHER" id="PTHR10947">
    <property type="entry name" value="PHENYLALANYL-TRNA SYNTHETASE BETA CHAIN AND LEUCINE-RICH REPEAT-CONTAINING PROTEIN 47"/>
    <property type="match status" value="1"/>
</dbReference>
<keyword evidence="8" id="KW-0479">Metal-binding</keyword>
<dbReference type="Gene3D" id="3.50.40.10">
    <property type="entry name" value="Phenylalanyl-trna Synthetase, Chain B, domain 3"/>
    <property type="match status" value="1"/>
</dbReference>
<dbReference type="SMART" id="SM00874">
    <property type="entry name" value="B5"/>
    <property type="match status" value="1"/>
</dbReference>
<dbReference type="Gene3D" id="3.30.56.10">
    <property type="match status" value="2"/>
</dbReference>
<sequence>MPTLSVKKNELLNLLKKEYTDDELEKIVFDYGLELDDITEESGETIYKFDIPANRYDLLCIYGLADALRCYLNNYVFKDIKLDLCANVVSKDAVPSRPVLACAIIRGFDSSMITHFIDYQEKLHHTIGRNRALLAIGTHDADKIKFPVHYSEMEPRNINFIPLNGVKKINGTELFDYFQNDIKIRRYLKLLGSRENLYPVVSDQVGILSVPPIINSDRSKITQETKNIFIEVTGTDLHRVNTALKLILYNFRTPNMYSINIQGGLNTPIFHNRKFHLTVDEVNKELGLNLTGDQISNNLVRMMHSVKLNENDLDIQTPDIRADVINKCDLIEDIAISFGYNNFIRSQPNIYTCGREDDLNCFSDKVRTGCAMAGYSEIVSLTLVSKNENIGESIEITNPKSIECEALRASLIPGLLKSLNANQQYPMPIKIFEVSDVVILKNMVGVNQRNLAACYAGKNSGLEEVQGVLSYILYNSGITDFTYEEKDDKWFFSGRGAVLKIDGVVAGKLGVIDPIWCNHFKIPFSCSIFEVNLEILFSYFKKNIR</sequence>
<evidence type="ECO:0000256" key="3">
    <source>
        <dbReference type="ARBA" id="ARBA00007438"/>
    </source>
</evidence>
<comment type="caution">
    <text evidence="17">The sequence shown here is derived from an EMBL/GenBank/DDBJ whole genome shotgun (WGS) entry which is preliminary data.</text>
</comment>
<evidence type="ECO:0000256" key="9">
    <source>
        <dbReference type="ARBA" id="ARBA00022741"/>
    </source>
</evidence>
<dbReference type="Pfam" id="PF17759">
    <property type="entry name" value="tRNA_synthFbeta"/>
    <property type="match status" value="1"/>
</dbReference>
<evidence type="ECO:0000256" key="11">
    <source>
        <dbReference type="ARBA" id="ARBA00022842"/>
    </source>
</evidence>
<comment type="subcellular location">
    <subcellularLocation>
        <location evidence="2">Cytoplasm</location>
    </subcellularLocation>
</comment>
<dbReference type="Pfam" id="PF03484">
    <property type="entry name" value="B5"/>
    <property type="match status" value="1"/>
</dbReference>
<dbReference type="SUPFAM" id="SSF56037">
    <property type="entry name" value="PheT/TilS domain"/>
    <property type="match status" value="1"/>
</dbReference>
<evidence type="ECO:0000256" key="7">
    <source>
        <dbReference type="ARBA" id="ARBA00022598"/>
    </source>
</evidence>
<dbReference type="InterPro" id="IPR005146">
    <property type="entry name" value="B3/B4_tRNA-bd"/>
</dbReference>
<dbReference type="Proteomes" id="UP001516464">
    <property type="component" value="Unassembled WGS sequence"/>
</dbReference>
<reference evidence="17 18" key="1">
    <citation type="submission" date="2019-01" db="EMBL/GenBank/DDBJ databases">
        <title>Genomes sequencing and comparative genomics of infectious freshwater microsporidia, Cucumispora dikerogammari and Thelohania contejeani.</title>
        <authorList>
            <person name="Cormier A."/>
            <person name="Giraud I."/>
            <person name="Wattier R."/>
            <person name="Teixeira M."/>
            <person name="Grandjean F."/>
            <person name="Rigaud T."/>
            <person name="Cordaux R."/>
        </authorList>
    </citation>
    <scope>NUCLEOTIDE SEQUENCE [LARGE SCALE GENOMIC DNA]</scope>
    <source>
        <strain evidence="17">T1</strain>
        <tissue evidence="17">Spores</tissue>
    </source>
</reference>
<evidence type="ECO:0000256" key="2">
    <source>
        <dbReference type="ARBA" id="ARBA00004496"/>
    </source>
</evidence>
<dbReference type="InterPro" id="IPR045060">
    <property type="entry name" value="Phe-tRNA-ligase_IIc_bsu"/>
</dbReference>
<dbReference type="InterPro" id="IPR041616">
    <property type="entry name" value="PheRS_beta_core"/>
</dbReference>
<keyword evidence="10" id="KW-0067">ATP-binding</keyword>
<keyword evidence="18" id="KW-1185">Reference proteome</keyword>
<keyword evidence="12" id="KW-0648">Protein biosynthesis</keyword>
<dbReference type="Gene3D" id="3.30.930.10">
    <property type="entry name" value="Bira Bifunctional Protein, Domain 2"/>
    <property type="match status" value="1"/>
</dbReference>
<accession>A0ABQ7HXC2</accession>
<keyword evidence="13" id="KW-0030">Aminoacyl-tRNA synthetase</keyword>
<proteinExistence type="inferred from homology"/>
<dbReference type="InterPro" id="IPR005147">
    <property type="entry name" value="tRNA_synthase_B5-dom"/>
</dbReference>
<evidence type="ECO:0000256" key="14">
    <source>
        <dbReference type="ARBA" id="ARBA00033189"/>
    </source>
</evidence>
<evidence type="ECO:0000256" key="15">
    <source>
        <dbReference type="ARBA" id="ARBA00049255"/>
    </source>
</evidence>
<evidence type="ECO:0000256" key="5">
    <source>
        <dbReference type="ARBA" id="ARBA00012814"/>
    </source>
</evidence>
<evidence type="ECO:0000256" key="1">
    <source>
        <dbReference type="ARBA" id="ARBA00001946"/>
    </source>
</evidence>
<dbReference type="EMBL" id="SBIQ01000179">
    <property type="protein sequence ID" value="KAF7682789.1"/>
    <property type="molecule type" value="Genomic_DNA"/>
</dbReference>
<evidence type="ECO:0000256" key="8">
    <source>
        <dbReference type="ARBA" id="ARBA00022723"/>
    </source>
</evidence>
<keyword evidence="6" id="KW-0963">Cytoplasm</keyword>
<keyword evidence="7 17" id="KW-0436">Ligase</keyword>
<comment type="subunit">
    <text evidence="4">Tetramer of two alpha and two beta subunits.</text>
</comment>
<dbReference type="SUPFAM" id="SSF46955">
    <property type="entry name" value="Putative DNA-binding domain"/>
    <property type="match status" value="2"/>
</dbReference>